<evidence type="ECO:0000313" key="2">
    <source>
        <dbReference type="EMBL" id="CAG5116748.1"/>
    </source>
</evidence>
<evidence type="ECO:0000259" key="1">
    <source>
        <dbReference type="Pfam" id="PF14959"/>
    </source>
</evidence>
<name>A0A8S3YK16_9EUPU</name>
<sequence>MLVFLHKESIGMYRVPLGRIGDKGIIMSGQPKTEQVVRKFVWCQWDTTQQRLHYIENVRSEVNGEPQITQKLSTIQFRSMGKYENMIDIPINFPFPYIRTADKPHYGDIPLYPGIPELTVNVAVLTQPSGAFCLCYHKQINHSKEKATHQSLSSSQDVEYYISMIHHAKTLYGCVSNIPKDVAIQKRLVFSWLGSYLVVMLPGYFLHLLNVSPSFEPCHHILLHAQKSYDKSVSVISFGSSDADLSQTNFSSHFVIPVFSDHCVAMKTLLPSQHLYDYRSGCLMKLVLNTDLMIESFRNAYWETQLAILHYLLLHNKDPLAVKMLFDVVTEDLSNSEVNSMFSEYLIASTFAEMKKQVDREVLNLLSFTFTQTLRGQVEKNHTGHRLAHISYNSLEIINLSKKWLKESKSRAVEDFWGVLFRRLRLQQQKVPPRFSHDSVMTHFLMEPILSSCGGRSKLDLSLGPAPVFLQTQIQNSKIFKRRLSILTKDMLTKHLTSYLSKESQSKAKNVASEYLHCQAKISRQLCHLIWSLRGHHLSYQDKFLPNLETPGTDKEYELFQLYERFYLTVGDLGFPLPPGFISFFTSLGFKCLELHLFFQYVDRYILTLTPDFILQLLEDLHDEADEEVPFIKFQVISRLPKPIAEECFERWNHPIMQQRKARQQVTQILLQGFRASLGHWVNLKTKTGLSYLYGRYTSMDTVDDNKVFPPLDTLMKHLQTVVSGMTPTRPISYDTNLIENMALFNTKTKTTF</sequence>
<keyword evidence="3" id="KW-1185">Reference proteome</keyword>
<reference evidence="2" key="1">
    <citation type="submission" date="2021-04" db="EMBL/GenBank/DDBJ databases">
        <authorList>
            <consortium name="Molecular Ecology Group"/>
        </authorList>
    </citation>
    <scope>NUCLEOTIDE SEQUENCE</scope>
</reference>
<dbReference type="GO" id="GO:1902004">
    <property type="term" value="P:positive regulation of amyloid-beta formation"/>
    <property type="evidence" value="ECO:0007669"/>
    <property type="project" value="TreeGrafter"/>
</dbReference>
<evidence type="ECO:0000313" key="3">
    <source>
        <dbReference type="Proteomes" id="UP000678393"/>
    </source>
</evidence>
<proteinExistence type="predicted"/>
<dbReference type="GO" id="GO:0005802">
    <property type="term" value="C:trans-Golgi network"/>
    <property type="evidence" value="ECO:0007669"/>
    <property type="project" value="TreeGrafter"/>
</dbReference>
<comment type="caution">
    <text evidence="2">The sequence shown here is derived from an EMBL/GenBank/DDBJ whole genome shotgun (WGS) entry which is preliminary data.</text>
</comment>
<dbReference type="OrthoDB" id="9997853at2759"/>
<protein>
    <recommendedName>
        <fullName evidence="1">Gamma-secretase-activating protein C-terminal domain-containing protein</fullName>
    </recommendedName>
</protein>
<dbReference type="PANTHER" id="PTHR13630">
    <property type="entry name" value="GAMMA-SECRETASE-ACTIVATING PROTEIN"/>
    <property type="match status" value="1"/>
</dbReference>
<dbReference type="InterPro" id="IPR028010">
    <property type="entry name" value="GSAP_C_dom"/>
</dbReference>
<dbReference type="PANTHER" id="PTHR13630:SF1">
    <property type="entry name" value="GAMMA-SECRETASE-ACTIVATING PROTEIN"/>
    <property type="match status" value="1"/>
</dbReference>
<dbReference type="InterPro" id="IPR026172">
    <property type="entry name" value="GSAP_fam"/>
</dbReference>
<dbReference type="Pfam" id="PF14959">
    <property type="entry name" value="GSAP-16"/>
    <property type="match status" value="1"/>
</dbReference>
<accession>A0A8S3YK16</accession>
<gene>
    <name evidence="2" type="ORF">CUNI_LOCUS2306</name>
</gene>
<dbReference type="EMBL" id="CAJHNH020000295">
    <property type="protein sequence ID" value="CAG5116748.1"/>
    <property type="molecule type" value="Genomic_DNA"/>
</dbReference>
<dbReference type="Proteomes" id="UP000678393">
    <property type="component" value="Unassembled WGS sequence"/>
</dbReference>
<feature type="domain" description="Gamma-secretase-activating protein C-terminal" evidence="1">
    <location>
        <begin position="521"/>
        <end position="628"/>
    </location>
</feature>
<organism evidence="2 3">
    <name type="scientific">Candidula unifasciata</name>
    <dbReference type="NCBI Taxonomy" id="100452"/>
    <lineage>
        <taxon>Eukaryota</taxon>
        <taxon>Metazoa</taxon>
        <taxon>Spiralia</taxon>
        <taxon>Lophotrochozoa</taxon>
        <taxon>Mollusca</taxon>
        <taxon>Gastropoda</taxon>
        <taxon>Heterobranchia</taxon>
        <taxon>Euthyneura</taxon>
        <taxon>Panpulmonata</taxon>
        <taxon>Eupulmonata</taxon>
        <taxon>Stylommatophora</taxon>
        <taxon>Helicina</taxon>
        <taxon>Helicoidea</taxon>
        <taxon>Geomitridae</taxon>
        <taxon>Candidula</taxon>
    </lineage>
</organism>
<dbReference type="AlphaFoldDB" id="A0A8S3YK16"/>